<dbReference type="AlphaFoldDB" id="A0A8J3N5P1"/>
<dbReference type="Pfam" id="PF00583">
    <property type="entry name" value="Acetyltransf_1"/>
    <property type="match status" value="1"/>
</dbReference>
<name>A0A8J3N5P1_9CHLR</name>
<evidence type="ECO:0000313" key="3">
    <source>
        <dbReference type="Proteomes" id="UP000597444"/>
    </source>
</evidence>
<dbReference type="RefSeq" id="WP_220209941.1">
    <property type="nucleotide sequence ID" value="NZ_BNJK01000002.1"/>
</dbReference>
<dbReference type="SUPFAM" id="SSF55729">
    <property type="entry name" value="Acyl-CoA N-acyltransferases (Nat)"/>
    <property type="match status" value="1"/>
</dbReference>
<reference evidence="2" key="1">
    <citation type="submission" date="2020-10" db="EMBL/GenBank/DDBJ databases">
        <title>Taxonomic study of unclassified bacteria belonging to the class Ktedonobacteria.</title>
        <authorList>
            <person name="Yabe S."/>
            <person name="Wang C.M."/>
            <person name="Zheng Y."/>
            <person name="Sakai Y."/>
            <person name="Cavaletti L."/>
            <person name="Monciardini P."/>
            <person name="Donadio S."/>
        </authorList>
    </citation>
    <scope>NUCLEOTIDE SEQUENCE</scope>
    <source>
        <strain evidence="2">ID150040</strain>
    </source>
</reference>
<feature type="domain" description="N-acetyltransferase" evidence="1">
    <location>
        <begin position="120"/>
        <end position="263"/>
    </location>
</feature>
<accession>A0A8J3N5P1</accession>
<dbReference type="Proteomes" id="UP000597444">
    <property type="component" value="Unassembled WGS sequence"/>
</dbReference>
<organism evidence="2 3">
    <name type="scientific">Reticulibacter mediterranei</name>
    <dbReference type="NCBI Taxonomy" id="2778369"/>
    <lineage>
        <taxon>Bacteria</taxon>
        <taxon>Bacillati</taxon>
        <taxon>Chloroflexota</taxon>
        <taxon>Ktedonobacteria</taxon>
        <taxon>Ktedonobacterales</taxon>
        <taxon>Reticulibacteraceae</taxon>
        <taxon>Reticulibacter</taxon>
    </lineage>
</organism>
<dbReference type="InterPro" id="IPR016181">
    <property type="entry name" value="Acyl_CoA_acyltransferase"/>
</dbReference>
<keyword evidence="3" id="KW-1185">Reference proteome</keyword>
<dbReference type="EMBL" id="BNJK01000002">
    <property type="protein sequence ID" value="GHO99294.1"/>
    <property type="molecule type" value="Genomic_DNA"/>
</dbReference>
<dbReference type="InterPro" id="IPR000182">
    <property type="entry name" value="GNAT_dom"/>
</dbReference>
<dbReference type="CDD" id="cd04301">
    <property type="entry name" value="NAT_SF"/>
    <property type="match status" value="1"/>
</dbReference>
<sequence length="263" mass="29161">MLYLDVRKNFEEKVSYVARHVNGMMVDEQASYLTVDCGVPSDTFNVIVVRGASLSTQLLASIERFTTRGIPFALWYWENAIDAASNTTLMQQGLSHVETHTAMTADLSQVQLTSRHLEGLEIRQVTTAHELQQFGEVITALFGASREGRQVAVYFQQVCAYPLSMFPAMRYYLGIFHGTVVATGTLFVGSQTAGIYDVVTHDQYRRRGIGSIIFHHLLKEAITTSRRYAVLQASKDGLGIYIRAGFQATGDVLTFEQNGEGGS</sequence>
<evidence type="ECO:0000313" key="2">
    <source>
        <dbReference type="EMBL" id="GHO99294.1"/>
    </source>
</evidence>
<dbReference type="PROSITE" id="PS51186">
    <property type="entry name" value="GNAT"/>
    <property type="match status" value="1"/>
</dbReference>
<dbReference type="GO" id="GO:0016747">
    <property type="term" value="F:acyltransferase activity, transferring groups other than amino-acyl groups"/>
    <property type="evidence" value="ECO:0007669"/>
    <property type="project" value="InterPro"/>
</dbReference>
<proteinExistence type="predicted"/>
<evidence type="ECO:0000259" key="1">
    <source>
        <dbReference type="PROSITE" id="PS51186"/>
    </source>
</evidence>
<gene>
    <name evidence="2" type="ORF">KSF_093420</name>
</gene>
<dbReference type="Gene3D" id="3.40.630.30">
    <property type="match status" value="1"/>
</dbReference>
<protein>
    <submittedName>
        <fullName evidence="2">N-acetyltransferase</fullName>
    </submittedName>
</protein>
<comment type="caution">
    <text evidence="2">The sequence shown here is derived from an EMBL/GenBank/DDBJ whole genome shotgun (WGS) entry which is preliminary data.</text>
</comment>